<dbReference type="GO" id="GO:0009055">
    <property type="term" value="F:electron transfer activity"/>
    <property type="evidence" value="ECO:0007669"/>
    <property type="project" value="InterPro"/>
</dbReference>
<comment type="caution">
    <text evidence="10">The sequence shown here is derived from an EMBL/GenBank/DDBJ whole genome shotgun (WGS) entry which is preliminary data.</text>
</comment>
<protein>
    <submittedName>
        <fullName evidence="10">Tungsten-containing formaldehyde:ferredoxin oxidoreductase</fullName>
    </submittedName>
</protein>
<dbReference type="InterPro" id="IPR013983">
    <property type="entry name" value="Ald_Fedxn_OxRdtase_N"/>
</dbReference>
<accession>A0A3E2BKU8</accession>
<dbReference type="Gene3D" id="3.60.9.10">
    <property type="entry name" value="Aldehyde ferredoxin oxidoreductase, N-terminal domain"/>
    <property type="match status" value="1"/>
</dbReference>
<dbReference type="Pfam" id="PF01314">
    <property type="entry name" value="AFOR_C"/>
    <property type="match status" value="1"/>
</dbReference>
<comment type="cofactor">
    <cofactor evidence="1">
        <name>[4Fe-4S] cluster</name>
        <dbReference type="ChEBI" id="CHEBI:49883"/>
    </cofactor>
</comment>
<evidence type="ECO:0000256" key="8">
    <source>
        <dbReference type="ARBA" id="ARBA00049934"/>
    </source>
</evidence>
<dbReference type="InterPro" id="IPR013985">
    <property type="entry name" value="Ald_Fedxn_OxRdtase_dom3"/>
</dbReference>
<dbReference type="InterPro" id="IPR036503">
    <property type="entry name" value="Ald_Fedxn_OxRdtase_N_sf"/>
</dbReference>
<evidence type="ECO:0000256" key="5">
    <source>
        <dbReference type="ARBA" id="ARBA00023002"/>
    </source>
</evidence>
<dbReference type="InterPro" id="IPR013984">
    <property type="entry name" value="Ald_Fedxn_OxRdtase_dom2"/>
</dbReference>
<keyword evidence="7" id="KW-0411">Iron-sulfur</keyword>
<dbReference type="SMART" id="SM00790">
    <property type="entry name" value="AFOR_N"/>
    <property type="match status" value="1"/>
</dbReference>
<dbReference type="SUPFAM" id="SSF48310">
    <property type="entry name" value="Aldehyde ferredoxin oxidoreductase, C-terminal domains"/>
    <property type="match status" value="1"/>
</dbReference>
<keyword evidence="3" id="KW-0004">4Fe-4S</keyword>
<dbReference type="InterPro" id="IPR036021">
    <property type="entry name" value="Tungsten_al_ferr_oxy-like_C"/>
</dbReference>
<keyword evidence="6" id="KW-0408">Iron</keyword>
<comment type="cofactor">
    <cofactor evidence="8">
        <name>tungstopterin</name>
        <dbReference type="ChEBI" id="CHEBI:30402"/>
    </cofactor>
</comment>
<keyword evidence="5" id="KW-0560">Oxidoreductase</keyword>
<organism evidence="10 11">
    <name type="scientific">Candidatus Saccharicenans subterraneus</name>
    <dbReference type="NCBI Taxonomy" id="2508984"/>
    <lineage>
        <taxon>Bacteria</taxon>
        <taxon>Candidatus Aminicenantota</taxon>
        <taxon>Candidatus Aminicenantia</taxon>
        <taxon>Candidatus Aminicenantales</taxon>
        <taxon>Candidatus Saccharicenantaceae</taxon>
        <taxon>Candidatus Saccharicenans</taxon>
    </lineage>
</organism>
<evidence type="ECO:0000256" key="1">
    <source>
        <dbReference type="ARBA" id="ARBA00001966"/>
    </source>
</evidence>
<proteinExistence type="inferred from homology"/>
<dbReference type="AlphaFoldDB" id="A0A3E2BKU8"/>
<evidence type="ECO:0000313" key="11">
    <source>
        <dbReference type="Proteomes" id="UP000257323"/>
    </source>
</evidence>
<dbReference type="InterPro" id="IPR001203">
    <property type="entry name" value="OxRdtase_Ald_Fedxn_C"/>
</dbReference>
<dbReference type="GO" id="GO:0051539">
    <property type="term" value="F:4 iron, 4 sulfur cluster binding"/>
    <property type="evidence" value="ECO:0007669"/>
    <property type="project" value="UniProtKB-KW"/>
</dbReference>
<dbReference type="GO" id="GO:0016625">
    <property type="term" value="F:oxidoreductase activity, acting on the aldehyde or oxo group of donors, iron-sulfur protein as acceptor"/>
    <property type="evidence" value="ECO:0007669"/>
    <property type="project" value="InterPro"/>
</dbReference>
<gene>
    <name evidence="10" type="ORF">OP8BY_0423</name>
</gene>
<dbReference type="PANTHER" id="PTHR30038">
    <property type="entry name" value="ALDEHYDE FERREDOXIN OXIDOREDUCTASE"/>
    <property type="match status" value="1"/>
</dbReference>
<evidence type="ECO:0000256" key="6">
    <source>
        <dbReference type="ARBA" id="ARBA00023004"/>
    </source>
</evidence>
<reference evidence="10 11" key="1">
    <citation type="submission" date="2018-08" db="EMBL/GenBank/DDBJ databases">
        <title>Genome analysis of the thermophilic bacterium of the candidate phylum Aminicenantes from deep subsurface aquifer revealed its physiology and ecological role.</title>
        <authorList>
            <person name="Kadnikov V.V."/>
            <person name="Mardanov A.V."/>
            <person name="Beletsky A.V."/>
            <person name="Karnachuk O.V."/>
            <person name="Ravin N.V."/>
        </authorList>
    </citation>
    <scope>NUCLEOTIDE SEQUENCE [LARGE SCALE GENOMIC DNA]</scope>
    <source>
        <strain evidence="10">BY38</strain>
    </source>
</reference>
<dbReference type="Pfam" id="PF02730">
    <property type="entry name" value="AFOR_N"/>
    <property type="match status" value="1"/>
</dbReference>
<dbReference type="EMBL" id="QUAH01000010">
    <property type="protein sequence ID" value="RFT15314.1"/>
    <property type="molecule type" value="Genomic_DNA"/>
</dbReference>
<dbReference type="GO" id="GO:0046872">
    <property type="term" value="F:metal ion binding"/>
    <property type="evidence" value="ECO:0007669"/>
    <property type="project" value="UniProtKB-KW"/>
</dbReference>
<sequence length="612" mass="68581">MYGWTGNILRINLTDRTHKVEHFDEEFAKKWVGGRGFALKILWDELKPGIDPLGPENKLIVTVGPIAGIPAPNTGKTVVAAKSPLTGGYADGNLGTRVTEQMRKAGYDLIIIEGKSAQPVYLYIEDDKIQYLPADEIWGKGTYDTHDWLYKKYGKGAGVLSIGQGGENLNLYAMVRSLEGRAGGRPGIGAVMGSKKLKAIVIKGSKPIPVADPEGMKKLGLEDLRKVGEIDKKTGWSIQGTTGVLAWCNEVAALPVHNMRKTHHPDAWKIDGERLNNARVATYGCPNCTMRCGITILDHEGHESELDYENIGMLGSNLDIFELDQVASLNYLCDDYGLDTISAGAVLAFYADAIEQGAIKGDFRFGDAEMAKKLLGMAARREGEVGNLLADGTLRMARKIGHNSEAYAMQVKGLEISAYNCKFIPGMALAFGTSPIGAHHKESWVITFELKQTARDSYGPEKAAKVIELQRIRGGLFEFIVACRFPWIELGWELEHYAEYFNKITGLNWTLNDFWKVADRIYALMKFFWVREFPFWDRTRDYPPMVWFDPKNADTDGPIAGKYLELDKYNQLLDYYYQQRGWDRRGIPTRKTAEALDLKKEADEMEKFTRLE</sequence>
<evidence type="ECO:0000313" key="10">
    <source>
        <dbReference type="EMBL" id="RFT15314.1"/>
    </source>
</evidence>
<dbReference type="InterPro" id="IPR051919">
    <property type="entry name" value="W-dependent_AOR"/>
</dbReference>
<keyword evidence="4" id="KW-0479">Metal-binding</keyword>
<evidence type="ECO:0000259" key="9">
    <source>
        <dbReference type="SMART" id="SM00790"/>
    </source>
</evidence>
<dbReference type="Proteomes" id="UP000257323">
    <property type="component" value="Unassembled WGS sequence"/>
</dbReference>
<dbReference type="Gene3D" id="1.10.599.10">
    <property type="entry name" value="Aldehyde Ferredoxin Oxidoreductase Protein, subunit A, domain 3"/>
    <property type="match status" value="1"/>
</dbReference>
<dbReference type="SUPFAM" id="SSF56228">
    <property type="entry name" value="Aldehyde ferredoxin oxidoreductase, N-terminal domain"/>
    <property type="match status" value="1"/>
</dbReference>
<name>A0A3E2BKU8_9BACT</name>
<comment type="similarity">
    <text evidence="2">Belongs to the AOR/FOR family.</text>
</comment>
<evidence type="ECO:0000256" key="2">
    <source>
        <dbReference type="ARBA" id="ARBA00011032"/>
    </source>
</evidence>
<feature type="domain" description="Aldehyde ferredoxin oxidoreductase N-terminal" evidence="9">
    <location>
        <begin position="4"/>
        <end position="206"/>
    </location>
</feature>
<evidence type="ECO:0000256" key="7">
    <source>
        <dbReference type="ARBA" id="ARBA00023014"/>
    </source>
</evidence>
<evidence type="ECO:0000256" key="4">
    <source>
        <dbReference type="ARBA" id="ARBA00022723"/>
    </source>
</evidence>
<dbReference type="PANTHER" id="PTHR30038:SF5">
    <property type="entry name" value="ALDEHYDE FERREDOXIN OXIDOREDUCTASE"/>
    <property type="match status" value="1"/>
</dbReference>
<dbReference type="Gene3D" id="1.10.569.10">
    <property type="entry name" value="Aldehyde Ferredoxin Oxidoreductase Protein, subunit A, domain 2"/>
    <property type="match status" value="1"/>
</dbReference>
<evidence type="ECO:0000256" key="3">
    <source>
        <dbReference type="ARBA" id="ARBA00022485"/>
    </source>
</evidence>